<comment type="caution">
    <text evidence="2">The sequence shown here is derived from an EMBL/GenBank/DDBJ whole genome shotgun (WGS) entry which is preliminary data.</text>
</comment>
<dbReference type="InterPro" id="IPR045584">
    <property type="entry name" value="Pilin-like"/>
</dbReference>
<keyword evidence="1" id="KW-1133">Transmembrane helix</keyword>
<sequence length="292" mass="32806">MNAISNTTSLFNNRKHAAAFSIIEMVITIAIIGILTIFTLMYYMGTIEDTKVAKTKIMLEQIKEACRRFYAENGFYPTEIRHLYPKYLTRIPMTPWNTPFQINFGEVTEVVCVIPLEVSYKRRMAITIDTIGFAPDNFFDIGGLPKAAYSFAKMTVSAASTGETQVFNIDFQIQYKSFVTAATLEHGSDFRFQVTGGEIESVTSLQAVPIEISGLGGSERTGFEYSSKKETDTIKVRILNCKRTSGFIFQLYRPLDEGIPMYYGPRLVLQTGANTMPPVTLTRSMGESTKRK</sequence>
<evidence type="ECO:0000313" key="3">
    <source>
        <dbReference type="Proteomes" id="UP000178735"/>
    </source>
</evidence>
<accession>A0A1F7WJW2</accession>
<dbReference type="EMBL" id="MGFH01000188">
    <property type="protein sequence ID" value="OGM03091.1"/>
    <property type="molecule type" value="Genomic_DNA"/>
</dbReference>
<dbReference type="STRING" id="1817813.A2008_05080"/>
<dbReference type="Gene3D" id="3.30.700.10">
    <property type="entry name" value="Glycoprotein, Type 4 Pilin"/>
    <property type="match status" value="1"/>
</dbReference>
<organism evidence="2 3">
    <name type="scientific">Candidatus Wallbacteria bacterium GWC2_49_35</name>
    <dbReference type="NCBI Taxonomy" id="1817813"/>
    <lineage>
        <taxon>Bacteria</taxon>
        <taxon>Candidatus Walliibacteriota</taxon>
    </lineage>
</organism>
<protein>
    <recommendedName>
        <fullName evidence="4">Type II secretion system protein GspG C-terminal domain-containing protein</fullName>
    </recommendedName>
</protein>
<reference evidence="2 3" key="1">
    <citation type="journal article" date="2016" name="Nat. Commun.">
        <title>Thousands of microbial genomes shed light on interconnected biogeochemical processes in an aquifer system.</title>
        <authorList>
            <person name="Anantharaman K."/>
            <person name="Brown C.T."/>
            <person name="Hug L.A."/>
            <person name="Sharon I."/>
            <person name="Castelle C.J."/>
            <person name="Probst A.J."/>
            <person name="Thomas B.C."/>
            <person name="Singh A."/>
            <person name="Wilkins M.J."/>
            <person name="Karaoz U."/>
            <person name="Brodie E.L."/>
            <person name="Williams K.H."/>
            <person name="Hubbard S.S."/>
            <person name="Banfield J.F."/>
        </authorList>
    </citation>
    <scope>NUCLEOTIDE SEQUENCE [LARGE SCALE GENOMIC DNA]</scope>
</reference>
<evidence type="ECO:0008006" key="4">
    <source>
        <dbReference type="Google" id="ProtNLM"/>
    </source>
</evidence>
<gene>
    <name evidence="2" type="ORF">A2008_05080</name>
</gene>
<name>A0A1F7WJW2_9BACT</name>
<dbReference type="AlphaFoldDB" id="A0A1F7WJW2"/>
<dbReference type="Proteomes" id="UP000178735">
    <property type="component" value="Unassembled WGS sequence"/>
</dbReference>
<evidence type="ECO:0000313" key="2">
    <source>
        <dbReference type="EMBL" id="OGM03091.1"/>
    </source>
</evidence>
<keyword evidence="1" id="KW-0472">Membrane</keyword>
<evidence type="ECO:0000256" key="1">
    <source>
        <dbReference type="SAM" id="Phobius"/>
    </source>
</evidence>
<dbReference type="SUPFAM" id="SSF54523">
    <property type="entry name" value="Pili subunits"/>
    <property type="match status" value="1"/>
</dbReference>
<feature type="transmembrane region" description="Helical" evidence="1">
    <location>
        <begin position="20"/>
        <end position="44"/>
    </location>
</feature>
<keyword evidence="1" id="KW-0812">Transmembrane</keyword>
<proteinExistence type="predicted"/>